<dbReference type="Pfam" id="PF00005">
    <property type="entry name" value="ABC_tran"/>
    <property type="match status" value="1"/>
</dbReference>
<evidence type="ECO:0000313" key="11">
    <source>
        <dbReference type="EMBL" id="RII00578.1"/>
    </source>
</evidence>
<dbReference type="Proteomes" id="UP000266287">
    <property type="component" value="Unassembled WGS sequence"/>
</dbReference>
<dbReference type="SMART" id="SM00382">
    <property type="entry name" value="AAA"/>
    <property type="match status" value="1"/>
</dbReference>
<dbReference type="SUPFAM" id="SSF52540">
    <property type="entry name" value="P-loop containing nucleoside triphosphate hydrolases"/>
    <property type="match status" value="1"/>
</dbReference>
<dbReference type="InterPro" id="IPR003439">
    <property type="entry name" value="ABC_transporter-like_ATP-bd"/>
</dbReference>
<dbReference type="CDD" id="cd18552">
    <property type="entry name" value="ABC_6TM_MsbA_like"/>
    <property type="match status" value="1"/>
</dbReference>
<feature type="transmembrane region" description="Helical" evidence="8">
    <location>
        <begin position="321"/>
        <end position="339"/>
    </location>
</feature>
<evidence type="ECO:0000256" key="1">
    <source>
        <dbReference type="ARBA" id="ARBA00004651"/>
    </source>
</evidence>
<dbReference type="InterPro" id="IPR011527">
    <property type="entry name" value="ABC1_TM_dom"/>
</dbReference>
<organism evidence="11 12">
    <name type="scientific">candidate division NPL-UPA2 bacterium Unc8</name>
    <dbReference type="NCBI Taxonomy" id="1980939"/>
    <lineage>
        <taxon>Bacteria</taxon>
    </lineage>
</organism>
<feature type="domain" description="ABC transporter" evidence="9">
    <location>
        <begin position="384"/>
        <end position="618"/>
    </location>
</feature>
<keyword evidence="5 11" id="KW-0067">ATP-binding</keyword>
<sequence>MYLRLIKSLKPYRGKFLLAITCMLFYSIFSLLSLGTIIPLLERVLGENETAAHQEIEPLPSHTDQPDCDVLDTADRSLIIQARQAVDEKMVLFLERYDGWHLLAVIAIALVGFAFLGGLCAFGRDYFMFYTAEGVAMNMRSILHRSLQSLSLDYFTSHRTGMLISRSTNDVKLVESSISIALANLLQQSLQVVVFLIAIFIFIPWQLALLSIVTAPFIALPIVKIGRKIRYISARSQEKMADIYSFIGETIFGAPIIRAFLMENYEINKFQNENKEFFNVIMKLAKRQTGLSPMIRLVATLGGVIIILYGGWLVLEGALSSALFIFFLLLFASLTGPFAKLSNVNAMIQQGLAAAGRIFKIIDTYPTVKNAPDAIPLPRIKNKICFSKVSFSYNDTEVVLKDIDIEVKAGETVALVGPTGSGKTTLVNLIPRFYDPTSGSIEIDGYNIKKVTMESLREQIGIVTQETILFNDTIYNNITYGRKDVSSRQVERAARIANAHQFIAKMSEGYQTSVGDRGIRLSGGERQRIAIARAILKDSPILILDEATSALDTESEKLVQDALRKLMANRTTFIVAHRLSTLRDADCVIVLDGGRIVATDRHEESQKRRANSKEWQCL</sequence>
<keyword evidence="4" id="KW-0547">Nucleotide-binding</keyword>
<evidence type="ECO:0000256" key="3">
    <source>
        <dbReference type="ARBA" id="ARBA00022692"/>
    </source>
</evidence>
<accession>A0A399FVY2</accession>
<gene>
    <name evidence="11" type="ORF">B9J77_02310</name>
</gene>
<dbReference type="Gene3D" id="1.20.1560.10">
    <property type="entry name" value="ABC transporter type 1, transmembrane domain"/>
    <property type="match status" value="1"/>
</dbReference>
<feature type="transmembrane region" description="Helical" evidence="8">
    <location>
        <begin position="100"/>
        <end position="122"/>
    </location>
</feature>
<name>A0A399FVY2_UNCN2</name>
<feature type="transmembrane region" description="Helical" evidence="8">
    <location>
        <begin position="243"/>
        <end position="261"/>
    </location>
</feature>
<proteinExistence type="predicted"/>
<feature type="transmembrane region" description="Helical" evidence="8">
    <location>
        <begin position="192"/>
        <end position="223"/>
    </location>
</feature>
<comment type="subcellular location">
    <subcellularLocation>
        <location evidence="1">Cell membrane</location>
        <topology evidence="1">Multi-pass membrane protein</topology>
    </subcellularLocation>
</comment>
<dbReference type="InterPro" id="IPR036640">
    <property type="entry name" value="ABC1_TM_sf"/>
</dbReference>
<dbReference type="SUPFAM" id="SSF90123">
    <property type="entry name" value="ABC transporter transmembrane region"/>
    <property type="match status" value="1"/>
</dbReference>
<dbReference type="InterPro" id="IPR039421">
    <property type="entry name" value="Type_1_exporter"/>
</dbReference>
<protein>
    <submittedName>
        <fullName evidence="11">ABC transporter ATP-binding protein</fullName>
    </submittedName>
</protein>
<feature type="transmembrane region" description="Helical" evidence="8">
    <location>
        <begin position="294"/>
        <end position="315"/>
    </location>
</feature>
<dbReference type="EMBL" id="NDHY01000003">
    <property type="protein sequence ID" value="RII00578.1"/>
    <property type="molecule type" value="Genomic_DNA"/>
</dbReference>
<evidence type="ECO:0000256" key="7">
    <source>
        <dbReference type="ARBA" id="ARBA00023136"/>
    </source>
</evidence>
<dbReference type="AlphaFoldDB" id="A0A399FVY2"/>
<dbReference type="PROSITE" id="PS00211">
    <property type="entry name" value="ABC_TRANSPORTER_1"/>
    <property type="match status" value="1"/>
</dbReference>
<dbReference type="Pfam" id="PF00664">
    <property type="entry name" value="ABC_membrane"/>
    <property type="match status" value="1"/>
</dbReference>
<keyword evidence="6 8" id="KW-1133">Transmembrane helix</keyword>
<keyword evidence="3 8" id="KW-0812">Transmembrane</keyword>
<keyword evidence="7 8" id="KW-0472">Membrane</keyword>
<dbReference type="PROSITE" id="PS50929">
    <property type="entry name" value="ABC_TM1F"/>
    <property type="match status" value="1"/>
</dbReference>
<dbReference type="GO" id="GO:0005886">
    <property type="term" value="C:plasma membrane"/>
    <property type="evidence" value="ECO:0007669"/>
    <property type="project" value="UniProtKB-SubCell"/>
</dbReference>
<evidence type="ECO:0000313" key="12">
    <source>
        <dbReference type="Proteomes" id="UP000266287"/>
    </source>
</evidence>
<evidence type="ECO:0000259" key="10">
    <source>
        <dbReference type="PROSITE" id="PS50929"/>
    </source>
</evidence>
<comment type="caution">
    <text evidence="11">The sequence shown here is derived from an EMBL/GenBank/DDBJ whole genome shotgun (WGS) entry which is preliminary data.</text>
</comment>
<keyword evidence="2" id="KW-0813">Transport</keyword>
<dbReference type="GO" id="GO:0016887">
    <property type="term" value="F:ATP hydrolysis activity"/>
    <property type="evidence" value="ECO:0007669"/>
    <property type="project" value="InterPro"/>
</dbReference>
<dbReference type="InterPro" id="IPR003593">
    <property type="entry name" value="AAA+_ATPase"/>
</dbReference>
<feature type="transmembrane region" description="Helical" evidence="8">
    <location>
        <begin position="16"/>
        <end position="41"/>
    </location>
</feature>
<evidence type="ECO:0000256" key="5">
    <source>
        <dbReference type="ARBA" id="ARBA00022840"/>
    </source>
</evidence>
<dbReference type="GO" id="GO:0005524">
    <property type="term" value="F:ATP binding"/>
    <property type="evidence" value="ECO:0007669"/>
    <property type="project" value="UniProtKB-KW"/>
</dbReference>
<dbReference type="Gene3D" id="3.40.50.300">
    <property type="entry name" value="P-loop containing nucleotide triphosphate hydrolases"/>
    <property type="match status" value="1"/>
</dbReference>
<feature type="domain" description="ABC transmembrane type-1" evidence="10">
    <location>
        <begin position="89"/>
        <end position="350"/>
    </location>
</feature>
<dbReference type="GO" id="GO:0015421">
    <property type="term" value="F:ABC-type oligopeptide transporter activity"/>
    <property type="evidence" value="ECO:0007669"/>
    <property type="project" value="TreeGrafter"/>
</dbReference>
<dbReference type="PANTHER" id="PTHR43394:SF1">
    <property type="entry name" value="ATP-BINDING CASSETTE SUB-FAMILY B MEMBER 10, MITOCHONDRIAL"/>
    <property type="match status" value="1"/>
</dbReference>
<dbReference type="InterPro" id="IPR027417">
    <property type="entry name" value="P-loop_NTPase"/>
</dbReference>
<evidence type="ECO:0000256" key="4">
    <source>
        <dbReference type="ARBA" id="ARBA00022741"/>
    </source>
</evidence>
<evidence type="ECO:0000256" key="2">
    <source>
        <dbReference type="ARBA" id="ARBA00022448"/>
    </source>
</evidence>
<dbReference type="PROSITE" id="PS50893">
    <property type="entry name" value="ABC_TRANSPORTER_2"/>
    <property type="match status" value="1"/>
</dbReference>
<dbReference type="FunFam" id="3.40.50.300:FF:000287">
    <property type="entry name" value="Multidrug ABC transporter ATP-binding protein"/>
    <property type="match status" value="1"/>
</dbReference>
<dbReference type="InterPro" id="IPR017871">
    <property type="entry name" value="ABC_transporter-like_CS"/>
</dbReference>
<dbReference type="PANTHER" id="PTHR43394">
    <property type="entry name" value="ATP-DEPENDENT PERMEASE MDL1, MITOCHONDRIAL"/>
    <property type="match status" value="1"/>
</dbReference>
<evidence type="ECO:0000256" key="6">
    <source>
        <dbReference type="ARBA" id="ARBA00022989"/>
    </source>
</evidence>
<reference evidence="11 12" key="1">
    <citation type="submission" date="2018-08" db="EMBL/GenBank/DDBJ databases">
        <title>Draft genome of candidate division NPL-UPA2 bacterium Unc8 that adapted to ultra-basic serpentinizing groundwater.</title>
        <authorList>
            <person name="Ishii S."/>
            <person name="Suzuki S."/>
            <person name="Nealson K.H."/>
        </authorList>
    </citation>
    <scope>NUCLEOTIDE SEQUENCE [LARGE SCALE GENOMIC DNA]</scope>
    <source>
        <strain evidence="11">Unc8</strain>
    </source>
</reference>
<evidence type="ECO:0000259" key="9">
    <source>
        <dbReference type="PROSITE" id="PS50893"/>
    </source>
</evidence>
<evidence type="ECO:0000256" key="8">
    <source>
        <dbReference type="SAM" id="Phobius"/>
    </source>
</evidence>